<dbReference type="RefSeq" id="WP_194450937.1">
    <property type="nucleotide sequence ID" value="NZ_CP063849.1"/>
</dbReference>
<dbReference type="EMBL" id="CP063849">
    <property type="protein sequence ID" value="QOY89275.1"/>
    <property type="molecule type" value="Genomic_DNA"/>
</dbReference>
<evidence type="ECO:0000313" key="2">
    <source>
        <dbReference type="Proteomes" id="UP000593892"/>
    </source>
</evidence>
<name>A0A7S7SMQ3_PALFE</name>
<evidence type="ECO:0000313" key="1">
    <source>
        <dbReference type="EMBL" id="QOY89275.1"/>
    </source>
</evidence>
<protein>
    <submittedName>
        <fullName evidence="1">DUF177 domain-containing protein</fullName>
    </submittedName>
</protein>
<dbReference type="KEGG" id="pfer:IRI77_04780"/>
<organism evidence="1 2">
    <name type="scientific">Paludibaculum fermentans</name>
    <dbReference type="NCBI Taxonomy" id="1473598"/>
    <lineage>
        <taxon>Bacteria</taxon>
        <taxon>Pseudomonadati</taxon>
        <taxon>Acidobacteriota</taxon>
        <taxon>Terriglobia</taxon>
        <taxon>Bryobacterales</taxon>
        <taxon>Bryobacteraceae</taxon>
        <taxon>Paludibaculum</taxon>
    </lineage>
</organism>
<dbReference type="InterPro" id="IPR003772">
    <property type="entry name" value="YceD"/>
</dbReference>
<dbReference type="AlphaFoldDB" id="A0A7S7SMQ3"/>
<accession>A0A7S7SMQ3</accession>
<dbReference type="Proteomes" id="UP000593892">
    <property type="component" value="Chromosome"/>
</dbReference>
<proteinExistence type="predicted"/>
<dbReference type="PANTHER" id="PTHR34374:SF1">
    <property type="entry name" value="LARGE RIBOSOMAL RNA SUBUNIT ACCUMULATION PROTEIN YCED HOMOLOG 1, CHLOROPLASTIC"/>
    <property type="match status" value="1"/>
</dbReference>
<sequence length="172" mass="19152">MFFTLTELEHHPILFEVTYAPGEVQLGEELQQLGGLEVSGKAELLRNTLGEIRLRGHAKVILETNCDLCLDPANLHIDNDFDLFYRPVETAETKGEIHLEEGEVEISFYEGDGVGLRDALREFILLSVPMRAVCKEDCKGLCPSCGRNRNEGPCGCHAKRTDPRLAALKNIS</sequence>
<gene>
    <name evidence="1" type="ORF">IRI77_04780</name>
</gene>
<dbReference type="Pfam" id="PF02620">
    <property type="entry name" value="YceD"/>
    <property type="match status" value="1"/>
</dbReference>
<keyword evidence="2" id="KW-1185">Reference proteome</keyword>
<dbReference type="PANTHER" id="PTHR34374">
    <property type="entry name" value="LARGE RIBOSOMAL RNA SUBUNIT ACCUMULATION PROTEIN YCED HOMOLOG 1, CHLOROPLASTIC"/>
    <property type="match status" value="1"/>
</dbReference>
<reference evidence="1 2" key="1">
    <citation type="submission" date="2020-10" db="EMBL/GenBank/DDBJ databases">
        <title>Complete genome sequence of Paludibaculum fermentans P105T, a facultatively anaerobic acidobacterium capable of dissimilatory Fe(III) reduction.</title>
        <authorList>
            <person name="Dedysh S.N."/>
            <person name="Beletsky A.V."/>
            <person name="Kulichevskaya I.S."/>
            <person name="Mardanov A.V."/>
            <person name="Ravin N.V."/>
        </authorList>
    </citation>
    <scope>NUCLEOTIDE SEQUENCE [LARGE SCALE GENOMIC DNA]</scope>
    <source>
        <strain evidence="1 2">P105</strain>
    </source>
</reference>